<name>A0A8S5SL23_9CAUD</name>
<dbReference type="EMBL" id="BK032621">
    <property type="protein sequence ID" value="DAF51749.1"/>
    <property type="molecule type" value="Genomic_DNA"/>
</dbReference>
<evidence type="ECO:0000313" key="1">
    <source>
        <dbReference type="EMBL" id="DAF51749.1"/>
    </source>
</evidence>
<reference evidence="1" key="1">
    <citation type="journal article" date="2021" name="Proc. Natl. Acad. Sci. U.S.A.">
        <title>A Catalog of Tens of Thousands of Viruses from Human Metagenomes Reveals Hidden Associations with Chronic Diseases.</title>
        <authorList>
            <person name="Tisza M.J."/>
            <person name="Buck C.B."/>
        </authorList>
    </citation>
    <scope>NUCLEOTIDE SEQUENCE</scope>
    <source>
        <strain evidence="1">CtJYR23</strain>
    </source>
</reference>
<accession>A0A8S5SL23</accession>
<protein>
    <submittedName>
        <fullName evidence="1">Uncharacterized protein</fullName>
    </submittedName>
</protein>
<sequence>MKTTNKTPRPLSQELGFKLSEWTHNVTYYFDICEDKQEEIFAIIRSTEDPDIINTPEEKATIRDVLSYMLSLSFIVLREKQQIDEFFEDYNGFL</sequence>
<proteinExistence type="predicted"/>
<organism evidence="1">
    <name type="scientific">Siphoviridae sp. ctJYR23</name>
    <dbReference type="NCBI Taxonomy" id="2827837"/>
    <lineage>
        <taxon>Viruses</taxon>
        <taxon>Duplodnaviria</taxon>
        <taxon>Heunggongvirae</taxon>
        <taxon>Uroviricota</taxon>
        <taxon>Caudoviricetes</taxon>
    </lineage>
</organism>